<dbReference type="GO" id="GO:0032259">
    <property type="term" value="P:methylation"/>
    <property type="evidence" value="ECO:0007669"/>
    <property type="project" value="UniProtKB-KW"/>
</dbReference>
<dbReference type="Pfam" id="PF08241">
    <property type="entry name" value="Methyltransf_11"/>
    <property type="match status" value="1"/>
</dbReference>
<dbReference type="InterPro" id="IPR013216">
    <property type="entry name" value="Methyltransf_11"/>
</dbReference>
<accession>A0ABQ3ZM91</accession>
<name>A0ABQ3ZM91_9ACTN</name>
<keyword evidence="3" id="KW-0808">Transferase</keyword>
<dbReference type="GO" id="GO:0008168">
    <property type="term" value="F:methyltransferase activity"/>
    <property type="evidence" value="ECO:0007669"/>
    <property type="project" value="UniProtKB-KW"/>
</dbReference>
<dbReference type="SUPFAM" id="SSF53335">
    <property type="entry name" value="S-adenosyl-L-methionine-dependent methyltransferases"/>
    <property type="match status" value="1"/>
</dbReference>
<evidence type="ECO:0000259" key="2">
    <source>
        <dbReference type="Pfam" id="PF08241"/>
    </source>
</evidence>
<dbReference type="EMBL" id="BOMN01000028">
    <property type="protein sequence ID" value="GIE19312.1"/>
    <property type="molecule type" value="Genomic_DNA"/>
</dbReference>
<gene>
    <name evidence="3" type="ORF">Ahu01nite_024140</name>
</gene>
<feature type="compositionally biased region" description="Basic and acidic residues" evidence="1">
    <location>
        <begin position="1"/>
        <end position="12"/>
    </location>
</feature>
<evidence type="ECO:0000256" key="1">
    <source>
        <dbReference type="SAM" id="MobiDB-lite"/>
    </source>
</evidence>
<feature type="region of interest" description="Disordered" evidence="1">
    <location>
        <begin position="1"/>
        <end position="20"/>
    </location>
</feature>
<keyword evidence="3" id="KW-0489">Methyltransferase</keyword>
<keyword evidence="4" id="KW-1185">Reference proteome</keyword>
<dbReference type="InterPro" id="IPR029063">
    <property type="entry name" value="SAM-dependent_MTases_sf"/>
</dbReference>
<evidence type="ECO:0000313" key="4">
    <source>
        <dbReference type="Proteomes" id="UP000603200"/>
    </source>
</evidence>
<evidence type="ECO:0000313" key="3">
    <source>
        <dbReference type="EMBL" id="GIE19312.1"/>
    </source>
</evidence>
<organism evidence="3 4">
    <name type="scientific">Winogradskya humida</name>
    <dbReference type="NCBI Taxonomy" id="113566"/>
    <lineage>
        <taxon>Bacteria</taxon>
        <taxon>Bacillati</taxon>
        <taxon>Actinomycetota</taxon>
        <taxon>Actinomycetes</taxon>
        <taxon>Micromonosporales</taxon>
        <taxon>Micromonosporaceae</taxon>
        <taxon>Winogradskya</taxon>
    </lineage>
</organism>
<proteinExistence type="predicted"/>
<dbReference type="Gene3D" id="3.40.50.150">
    <property type="entry name" value="Vaccinia Virus protein VP39"/>
    <property type="match status" value="1"/>
</dbReference>
<sequence length="194" mass="21178">MNVVPHDDDHWTKYNGTQTGRPVRPLLRDAMSMAGPGGGRTAIDLGCGAGIESKALLDAGWTVHAIDGVPLMDSHERLTVDVRHFAELDSLPAADLIYAGYSLPYQPPDSFRRVWTLMLESLRPGGVLAVNLFGENDSWAGDESETFFSADAARALFDGFDVRYWAEEDEDGPAFGGSKHWHVFDVIAVAPFSP</sequence>
<dbReference type="CDD" id="cd02440">
    <property type="entry name" value="AdoMet_MTases"/>
    <property type="match status" value="1"/>
</dbReference>
<comment type="caution">
    <text evidence="3">The sequence shown here is derived from an EMBL/GenBank/DDBJ whole genome shotgun (WGS) entry which is preliminary data.</text>
</comment>
<feature type="domain" description="Methyltransferase type 11" evidence="2">
    <location>
        <begin position="44"/>
        <end position="129"/>
    </location>
</feature>
<protein>
    <submittedName>
        <fullName evidence="3">SAM-dependent methyltransferase</fullName>
    </submittedName>
</protein>
<reference evidence="3 4" key="1">
    <citation type="submission" date="2021-01" db="EMBL/GenBank/DDBJ databases">
        <title>Whole genome shotgun sequence of Actinoplanes humidus NBRC 14915.</title>
        <authorList>
            <person name="Komaki H."/>
            <person name="Tamura T."/>
        </authorList>
    </citation>
    <scope>NUCLEOTIDE SEQUENCE [LARGE SCALE GENOMIC DNA]</scope>
    <source>
        <strain evidence="3 4">NBRC 14915</strain>
    </source>
</reference>
<dbReference type="Proteomes" id="UP000603200">
    <property type="component" value="Unassembled WGS sequence"/>
</dbReference>